<dbReference type="Gene3D" id="2.100.10.50">
    <property type="match status" value="1"/>
</dbReference>
<keyword evidence="1" id="KW-0344">Guanine-nucleotide releasing factor</keyword>
<feature type="repeat" description="PPR" evidence="2">
    <location>
        <begin position="859"/>
        <end position="893"/>
    </location>
</feature>
<evidence type="ECO:0000313" key="6">
    <source>
        <dbReference type="EMBL" id="KAK6747296.1"/>
    </source>
</evidence>
<dbReference type="InterPro" id="IPR051696">
    <property type="entry name" value="DENN_Domain_GEFs"/>
</dbReference>
<feature type="domain" description="UDENN" evidence="4">
    <location>
        <begin position="222"/>
        <end position="688"/>
    </location>
</feature>
<dbReference type="InterPro" id="IPR023341">
    <property type="entry name" value="MABP"/>
</dbReference>
<dbReference type="InterPro" id="IPR005113">
    <property type="entry name" value="uDENN_dom"/>
</dbReference>
<dbReference type="Gene3D" id="1.25.40.10">
    <property type="entry name" value="Tetratricopeptide repeat domain"/>
    <property type="match status" value="1"/>
</dbReference>
<comment type="caution">
    <text evidence="6">The sequence shown here is derived from an EMBL/GenBank/DDBJ whole genome shotgun (WGS) entry which is preliminary data.</text>
</comment>
<proteinExistence type="predicted"/>
<dbReference type="Pfam" id="PF03456">
    <property type="entry name" value="uDENN"/>
    <property type="match status" value="1"/>
</dbReference>
<evidence type="ECO:0000259" key="5">
    <source>
        <dbReference type="PROSITE" id="PS51498"/>
    </source>
</evidence>
<dbReference type="InterPro" id="IPR011990">
    <property type="entry name" value="TPR-like_helical_dom_sf"/>
</dbReference>
<protein>
    <recommendedName>
        <fullName evidence="8">DENN domain protein</fullName>
    </recommendedName>
</protein>
<reference evidence="6 7" key="1">
    <citation type="submission" date="2023-08" db="EMBL/GenBank/DDBJ databases">
        <title>A Necator americanus chromosomal reference genome.</title>
        <authorList>
            <person name="Ilik V."/>
            <person name="Petrzelkova K.J."/>
            <person name="Pardy F."/>
            <person name="Fuh T."/>
            <person name="Niatou-Singa F.S."/>
            <person name="Gouil Q."/>
            <person name="Baker L."/>
            <person name="Ritchie M.E."/>
            <person name="Jex A.R."/>
            <person name="Gazzola D."/>
            <person name="Li H."/>
            <person name="Toshio Fujiwara R."/>
            <person name="Zhan B."/>
            <person name="Aroian R.V."/>
            <person name="Pafco B."/>
            <person name="Schwarz E.M."/>
        </authorList>
    </citation>
    <scope>NUCLEOTIDE SEQUENCE [LARGE SCALE GENOMIC DNA]</scope>
    <source>
        <strain evidence="6 7">Aroian</strain>
        <tissue evidence="6">Whole animal</tissue>
    </source>
</reference>
<evidence type="ECO:0000256" key="1">
    <source>
        <dbReference type="ARBA" id="ARBA00022658"/>
    </source>
</evidence>
<feature type="region of interest" description="Disordered" evidence="3">
    <location>
        <begin position="994"/>
        <end position="1036"/>
    </location>
</feature>
<feature type="domain" description="MABP" evidence="5">
    <location>
        <begin position="73"/>
        <end position="230"/>
    </location>
</feature>
<dbReference type="EMBL" id="JAVFWL010000004">
    <property type="protein sequence ID" value="KAK6747296.1"/>
    <property type="molecule type" value="Genomic_DNA"/>
</dbReference>
<sequence>MSLLCEYRAHVFASRALDGRTGSHFPSLRSSMSSRDDDRRLFEHFVIAGLSQEAPQQAAPSTQEFGYRNSSPLAPITDICVIFPSLGETAPEGYEIIETTQLGYPADLNHGSIRMPSVFLCYRRGYHKPPLLDIGLIEHGRGEKPMVDTNIVQTTPFGRPANVNNASQNIFLTYRRAVPSSAPSQFVVTDICVILANKGEIPLHTYYKIPKNLNKGMVGSDVYICYKKSQCSTKRLAYKPTVLDYFPKAKGSESAGEDFKLAQNIALFCLPMGALIECWPVKCQPPDRVFSTFVLTDENGTKFYGASVSFFEKYDEKLTEEQLEQLELSSSGRIEEAGAVEDSSSNNDPADEMTFYTNLAICIISRYPFFNSFKRFLYYIHRISVGGGVHAVPIERYISHLMYEVSFPTPRRPHVLMQLGSETISFDSHDESQLPLNGAQLCDTLRALGTDNLIYLMMLALLEQKILVHSLRSWMLTAVSESVCALMFPFHWQCPYVPQCPLGLAGVLHAPLPFIAGVDSRYFDLYEDPPADVTCFDLDTATISQSLNRLTLKLSILPKKPTKQLKATLDDLFRRLNKEAFDLGSKKADYVPVDREMVIQKKRKELEMAIHDAFLRFMANLMRGYQSYLKPIKSAPASINATDTGNLFDLEGFLKSRDKSGTEFFRRFCATQSFIRFIEERSFISDKNTYNAFFDDCIAKVDSNDGSDVSLLEIDGTAHLNNTSVFIAPPEPIIDSATGHEREFKYDRFPRHLDSSLFQMDHLSLNRNTDQQSVPVQYENNRCAAVRTKPEIRSSMLAATNSVRTNPLQWPKTLLFYSYSLWFMQLPSLIAIAPNKKKILLLAFHILDRMEHTEVFPLDQVCYRILIELCGECGEPSLAVKVLQAMHRAGVEQNAVTYGIYHRAVLNAKWPTPSRQRAIEAWSQLRLFVHALAKLKASLRTDSRNLCPVSTDSHSVSDGGYHSDKTAEEKRMEALELETKPYVISYHALQDNSEKDVLSSGNDEDPLSKNNPLDPLGALSSCETPKVTPNHLPMSPSRAKFMADLESTPFANEYNSKTENKTPNKSLGWLKGITNSPIMKMIRSQTFETPKPMENDPQNLAMSPSLHSLVNQVWKGYDDVRMDAVSSKLKLGVSSLVREVKSLNLSRSYREKGSGTLFGDDSDDEAVDIDEDDPAYQLDCGKADSILSDDWWLKEVFLQIRRNEMRKVETDASKTPFASGSMVMDVTLSTCTPCPSCRTMIYDEEIMSGWKVDDQNLNTVCPYCFSPEEPDHESERRGVFAPRLTVHMEWRDRPSASWYNPTIFDGDSERLNTTNGSDSEIKDVCVSYVSPLVLRREVETLLAADLYALKDPKLMTTHPVVFWNLVYYLRRLSLPTHLYTWISSRNHVRCVYDRPLDHSGPTPLYLVNPNHRFISSEKVSSRSLGVWRTVTQSVQDNKLFTAIQTLINDSRRVTDNGQIALGPHFPVFRDIQFASLDMFGRALLRDSLDKQYAEEHSKLPPRIMCIMPNQDRPQTLVQRVCRKVFLPLDLF</sequence>
<dbReference type="InterPro" id="IPR037516">
    <property type="entry name" value="Tripartite_DENN"/>
</dbReference>
<accession>A0ABR1DCY4</accession>
<keyword evidence="7" id="KW-1185">Reference proteome</keyword>
<dbReference type="PANTHER" id="PTHR12296:SF30">
    <property type="entry name" value="DENN DOMAIN-CONTAINING PROTEIN CRAG"/>
    <property type="match status" value="1"/>
</dbReference>
<dbReference type="InterPro" id="IPR002885">
    <property type="entry name" value="PPR_rpt"/>
</dbReference>
<evidence type="ECO:0000256" key="3">
    <source>
        <dbReference type="SAM" id="MobiDB-lite"/>
    </source>
</evidence>
<gene>
    <name evidence="6" type="primary">Necator_chrIV.g13771</name>
    <name evidence="6" type="ORF">RB195_000479</name>
</gene>
<dbReference type="PROSITE" id="PS50211">
    <property type="entry name" value="DENN"/>
    <property type="match status" value="1"/>
</dbReference>
<dbReference type="Pfam" id="PF03455">
    <property type="entry name" value="dDENN"/>
    <property type="match status" value="1"/>
</dbReference>
<dbReference type="InterPro" id="IPR043153">
    <property type="entry name" value="DENN_C"/>
</dbReference>
<dbReference type="SMART" id="SM00801">
    <property type="entry name" value="dDENN"/>
    <property type="match status" value="1"/>
</dbReference>
<dbReference type="SMART" id="SM00799">
    <property type="entry name" value="DENN"/>
    <property type="match status" value="1"/>
</dbReference>
<dbReference type="SMART" id="SM00800">
    <property type="entry name" value="uDENN"/>
    <property type="match status" value="1"/>
</dbReference>
<name>A0ABR1DCY4_NECAM</name>
<dbReference type="Gene3D" id="3.40.50.11500">
    <property type="match status" value="1"/>
</dbReference>
<evidence type="ECO:0000313" key="7">
    <source>
        <dbReference type="Proteomes" id="UP001303046"/>
    </source>
</evidence>
<dbReference type="Proteomes" id="UP001303046">
    <property type="component" value="Unassembled WGS sequence"/>
</dbReference>
<dbReference type="InterPro" id="IPR005112">
    <property type="entry name" value="dDENN_dom"/>
</dbReference>
<dbReference type="InterPro" id="IPR001194">
    <property type="entry name" value="cDENN_dom"/>
</dbReference>
<dbReference type="PANTHER" id="PTHR12296">
    <property type="entry name" value="DENN DOMAIN-CONTAINING PROTEIN 4"/>
    <property type="match status" value="1"/>
</dbReference>
<evidence type="ECO:0000256" key="2">
    <source>
        <dbReference type="PROSITE-ProRule" id="PRU00708"/>
    </source>
</evidence>
<dbReference type="PROSITE" id="PS51498">
    <property type="entry name" value="MABP"/>
    <property type="match status" value="1"/>
</dbReference>
<evidence type="ECO:0008006" key="8">
    <source>
        <dbReference type="Google" id="ProtNLM"/>
    </source>
</evidence>
<organism evidence="6 7">
    <name type="scientific">Necator americanus</name>
    <name type="common">Human hookworm</name>
    <dbReference type="NCBI Taxonomy" id="51031"/>
    <lineage>
        <taxon>Eukaryota</taxon>
        <taxon>Metazoa</taxon>
        <taxon>Ecdysozoa</taxon>
        <taxon>Nematoda</taxon>
        <taxon>Chromadorea</taxon>
        <taxon>Rhabditida</taxon>
        <taxon>Rhabditina</taxon>
        <taxon>Rhabditomorpha</taxon>
        <taxon>Strongyloidea</taxon>
        <taxon>Ancylostomatidae</taxon>
        <taxon>Bunostominae</taxon>
        <taxon>Necator</taxon>
    </lineage>
</organism>
<dbReference type="PROSITE" id="PS51375">
    <property type="entry name" value="PPR"/>
    <property type="match status" value="1"/>
</dbReference>
<dbReference type="Pfam" id="PF02141">
    <property type="entry name" value="DENN"/>
    <property type="match status" value="1"/>
</dbReference>
<evidence type="ECO:0000259" key="4">
    <source>
        <dbReference type="PROSITE" id="PS50211"/>
    </source>
</evidence>